<dbReference type="EnsemblMetazoa" id="GPAI019989-RA">
    <property type="protein sequence ID" value="GPAI019989-PA"/>
    <property type="gene ID" value="GPAI019989"/>
</dbReference>
<evidence type="ECO:0000313" key="3">
    <source>
        <dbReference type="Proteomes" id="UP000092445"/>
    </source>
</evidence>
<dbReference type="Proteomes" id="UP000092445">
    <property type="component" value="Unassembled WGS sequence"/>
</dbReference>
<reference evidence="3" key="1">
    <citation type="submission" date="2014-03" db="EMBL/GenBank/DDBJ databases">
        <authorList>
            <person name="Aksoy S."/>
            <person name="Warren W."/>
            <person name="Wilson R.K."/>
        </authorList>
    </citation>
    <scope>NUCLEOTIDE SEQUENCE [LARGE SCALE GENOMIC DNA]</scope>
    <source>
        <strain evidence="3">IAEA</strain>
    </source>
</reference>
<keyword evidence="3" id="KW-1185">Reference proteome</keyword>
<evidence type="ECO:0000256" key="1">
    <source>
        <dbReference type="SAM" id="Phobius"/>
    </source>
</evidence>
<keyword evidence="1" id="KW-1133">Transmembrane helix</keyword>
<keyword evidence="1" id="KW-0812">Transmembrane</keyword>
<evidence type="ECO:0000313" key="2">
    <source>
        <dbReference type="EnsemblMetazoa" id="GPAI019989-PA"/>
    </source>
</evidence>
<sequence>MWKMFDDMIECNECGGPLGPPPKFTIPPPPRPPAISDYTPSNAHNCNEEEMALKAQQAWDNDMCEAIPILDASLYSSQSLQTSAMIAVFSLLLILVVLISSLFVWKLPWSYKRQHVKAAFPHATIAITCGTVNRNVFNT</sequence>
<accession>A0A1A9ZNC1</accession>
<keyword evidence="1" id="KW-0472">Membrane</keyword>
<feature type="transmembrane region" description="Helical" evidence="1">
    <location>
        <begin position="84"/>
        <end position="105"/>
    </location>
</feature>
<dbReference type="AlphaFoldDB" id="A0A1A9ZNC1"/>
<dbReference type="VEuPathDB" id="VectorBase:GPAI019989"/>
<protein>
    <submittedName>
        <fullName evidence="2">Uncharacterized protein</fullName>
    </submittedName>
</protein>
<organism evidence="2 3">
    <name type="scientific">Glossina pallidipes</name>
    <name type="common">Tsetse fly</name>
    <dbReference type="NCBI Taxonomy" id="7398"/>
    <lineage>
        <taxon>Eukaryota</taxon>
        <taxon>Metazoa</taxon>
        <taxon>Ecdysozoa</taxon>
        <taxon>Arthropoda</taxon>
        <taxon>Hexapoda</taxon>
        <taxon>Insecta</taxon>
        <taxon>Pterygota</taxon>
        <taxon>Neoptera</taxon>
        <taxon>Endopterygota</taxon>
        <taxon>Diptera</taxon>
        <taxon>Brachycera</taxon>
        <taxon>Muscomorpha</taxon>
        <taxon>Hippoboscoidea</taxon>
        <taxon>Glossinidae</taxon>
        <taxon>Glossina</taxon>
    </lineage>
</organism>
<name>A0A1A9ZNC1_GLOPL</name>
<proteinExistence type="predicted"/>
<reference evidence="2" key="2">
    <citation type="submission" date="2020-05" db="UniProtKB">
        <authorList>
            <consortium name="EnsemblMetazoa"/>
        </authorList>
    </citation>
    <scope>IDENTIFICATION</scope>
    <source>
        <strain evidence="2">IAEA</strain>
    </source>
</reference>